<keyword evidence="6" id="KW-1003">Cell membrane</keyword>
<evidence type="ECO:0000256" key="7">
    <source>
        <dbReference type="PROSITE-ProRule" id="PRU01050"/>
    </source>
</evidence>
<comment type="similarity">
    <text evidence="1 6 7">Belongs to the TRAFAC class TrmE-Era-EngA-EngB-Septin-like GTPase superfamily. Era GTPase family.</text>
</comment>
<accession>A0A965GDA6</accession>
<dbReference type="CDD" id="cd04163">
    <property type="entry name" value="Era"/>
    <property type="match status" value="1"/>
</dbReference>
<evidence type="ECO:0000256" key="2">
    <source>
        <dbReference type="ARBA" id="ARBA00020484"/>
    </source>
</evidence>
<reference evidence="9" key="1">
    <citation type="submission" date="2018-10" db="EMBL/GenBank/DDBJ databases">
        <title>Iterative Subtractive Binning of Freshwater Chronoseries Metagenomes Recovers Nearly Complete Genomes from over Four Hundred Novel Species.</title>
        <authorList>
            <person name="Rodriguez-R L.M."/>
            <person name="Tsementzi D."/>
            <person name="Luo C."/>
            <person name="Konstantinidis K.T."/>
        </authorList>
    </citation>
    <scope>NUCLEOTIDE SEQUENCE</scope>
    <source>
        <strain evidence="9">WB5_2A_028</strain>
    </source>
</reference>
<feature type="binding site" evidence="6">
    <location>
        <begin position="123"/>
        <end position="126"/>
    </location>
    <ligand>
        <name>GTP</name>
        <dbReference type="ChEBI" id="CHEBI:37565"/>
    </ligand>
</feature>
<gene>
    <name evidence="6" type="primary">era</name>
    <name evidence="9" type="ORF">EBT44_03080</name>
</gene>
<evidence type="ECO:0000256" key="1">
    <source>
        <dbReference type="ARBA" id="ARBA00007921"/>
    </source>
</evidence>
<protein>
    <recommendedName>
        <fullName evidence="2 6">GTPase Era</fullName>
    </recommendedName>
</protein>
<evidence type="ECO:0000259" key="8">
    <source>
        <dbReference type="PROSITE" id="PS51713"/>
    </source>
</evidence>
<evidence type="ECO:0000313" key="10">
    <source>
        <dbReference type="Proteomes" id="UP000740727"/>
    </source>
</evidence>
<keyword evidence="6" id="KW-0963">Cytoplasm</keyword>
<dbReference type="SUPFAM" id="SSF52540">
    <property type="entry name" value="P-loop containing nucleoside triphosphate hydrolases"/>
    <property type="match status" value="1"/>
</dbReference>
<feature type="region of interest" description="G5" evidence="7">
    <location>
        <begin position="152"/>
        <end position="154"/>
    </location>
</feature>
<feature type="region of interest" description="G3" evidence="7">
    <location>
        <begin position="62"/>
        <end position="65"/>
    </location>
</feature>
<proteinExistence type="inferred from homology"/>
<evidence type="ECO:0000256" key="4">
    <source>
        <dbReference type="ARBA" id="ARBA00022884"/>
    </source>
</evidence>
<dbReference type="HAMAP" id="MF_00367">
    <property type="entry name" value="GTPase_Era"/>
    <property type="match status" value="1"/>
</dbReference>
<keyword evidence="4 6" id="KW-0694">RNA-binding</keyword>
<dbReference type="InterPro" id="IPR005225">
    <property type="entry name" value="Small_GTP-bd"/>
</dbReference>
<sequence>MRVSEFRSGFVALVGRPNTGKSTLLNALVGEKVAITSSRPQTTRRAIRGIVHRPAGQVIIVDTPGLHKPKTLLGQRLNALVAETFADVDLIICCLPADEEIGPGDKRIITEISGSIPLIAVVTKTDRVAPANIMEKLSKIGSLAPWREIIPVSAKKNFHIEKLLELLIKHLPEGPQLYPEEFVSEESEHDIYSELIREAALELLDDELPHSLMVTIEEVGIGGDGKTPMIYGKIFLERDSQKKIILGKSGERIKEIGTKARQAIEKYRGEKVFLTLHVGVESEWQGNPRALEKFGF</sequence>
<keyword evidence="6" id="KW-0472">Membrane</keyword>
<dbReference type="NCBIfam" id="TIGR00231">
    <property type="entry name" value="small_GTP"/>
    <property type="match status" value="1"/>
</dbReference>
<dbReference type="Gene3D" id="3.40.50.300">
    <property type="entry name" value="P-loop containing nucleotide triphosphate hydrolases"/>
    <property type="match status" value="1"/>
</dbReference>
<feature type="binding site" evidence="6">
    <location>
        <begin position="15"/>
        <end position="22"/>
    </location>
    <ligand>
        <name>GTP</name>
        <dbReference type="ChEBI" id="CHEBI:37565"/>
    </ligand>
</feature>
<dbReference type="EMBL" id="RFXN01000026">
    <property type="protein sequence ID" value="NBR93814.1"/>
    <property type="molecule type" value="Genomic_DNA"/>
</dbReference>
<comment type="subunit">
    <text evidence="6">Monomer.</text>
</comment>
<evidence type="ECO:0000256" key="5">
    <source>
        <dbReference type="ARBA" id="ARBA00023134"/>
    </source>
</evidence>
<dbReference type="GO" id="GO:0043024">
    <property type="term" value="F:ribosomal small subunit binding"/>
    <property type="evidence" value="ECO:0007669"/>
    <property type="project" value="TreeGrafter"/>
</dbReference>
<dbReference type="GO" id="GO:0005829">
    <property type="term" value="C:cytosol"/>
    <property type="evidence" value="ECO:0007669"/>
    <property type="project" value="TreeGrafter"/>
</dbReference>
<dbReference type="InterPro" id="IPR006073">
    <property type="entry name" value="GTP-bd"/>
</dbReference>
<dbReference type="InterPro" id="IPR004044">
    <property type="entry name" value="KH_dom_type_2"/>
</dbReference>
<dbReference type="InterPro" id="IPR030388">
    <property type="entry name" value="G_ERA_dom"/>
</dbReference>
<feature type="binding site" evidence="6">
    <location>
        <begin position="62"/>
        <end position="66"/>
    </location>
    <ligand>
        <name>GTP</name>
        <dbReference type="ChEBI" id="CHEBI:37565"/>
    </ligand>
</feature>
<evidence type="ECO:0000313" key="9">
    <source>
        <dbReference type="EMBL" id="NBR93814.1"/>
    </source>
</evidence>
<organism evidence="9 10">
    <name type="scientific">Candidatus Fonsibacter lacus</name>
    <dbReference type="NCBI Taxonomy" id="2576439"/>
    <lineage>
        <taxon>Bacteria</taxon>
        <taxon>Pseudomonadati</taxon>
        <taxon>Pseudomonadota</taxon>
        <taxon>Alphaproteobacteria</taxon>
        <taxon>Candidatus Pelagibacterales</taxon>
        <taxon>Candidatus Pelagibacterales incertae sedis</taxon>
        <taxon>Candidatus Fonsibacter</taxon>
    </lineage>
</organism>
<dbReference type="GO" id="GO:0005886">
    <property type="term" value="C:plasma membrane"/>
    <property type="evidence" value="ECO:0007669"/>
    <property type="project" value="UniProtKB-SubCell"/>
</dbReference>
<dbReference type="InterPro" id="IPR005662">
    <property type="entry name" value="GTPase_Era-like"/>
</dbReference>
<keyword evidence="3 6" id="KW-0547">Nucleotide-binding</keyword>
<keyword evidence="5 6" id="KW-0342">GTP-binding</keyword>
<name>A0A965GDA6_9PROT</name>
<dbReference type="NCBIfam" id="NF000908">
    <property type="entry name" value="PRK00089.1"/>
    <property type="match status" value="1"/>
</dbReference>
<dbReference type="GO" id="GO:0005525">
    <property type="term" value="F:GTP binding"/>
    <property type="evidence" value="ECO:0007669"/>
    <property type="project" value="UniProtKB-UniRule"/>
</dbReference>
<dbReference type="SUPFAM" id="SSF54814">
    <property type="entry name" value="Prokaryotic type KH domain (KH-domain type II)"/>
    <property type="match status" value="1"/>
</dbReference>
<feature type="region of interest" description="G4" evidence="7">
    <location>
        <begin position="123"/>
        <end position="126"/>
    </location>
</feature>
<dbReference type="GO" id="GO:0000028">
    <property type="term" value="P:ribosomal small subunit assembly"/>
    <property type="evidence" value="ECO:0007669"/>
    <property type="project" value="TreeGrafter"/>
</dbReference>
<feature type="region of interest" description="G1" evidence="7">
    <location>
        <begin position="15"/>
        <end position="22"/>
    </location>
</feature>
<dbReference type="PANTHER" id="PTHR42698:SF1">
    <property type="entry name" value="GTPASE ERA, MITOCHONDRIAL"/>
    <property type="match status" value="1"/>
</dbReference>
<feature type="region of interest" description="G2" evidence="7">
    <location>
        <begin position="41"/>
        <end position="45"/>
    </location>
</feature>
<dbReference type="GO" id="GO:0070181">
    <property type="term" value="F:small ribosomal subunit rRNA binding"/>
    <property type="evidence" value="ECO:0007669"/>
    <property type="project" value="UniProtKB-UniRule"/>
</dbReference>
<dbReference type="InterPro" id="IPR009019">
    <property type="entry name" value="KH_sf_prok-type"/>
</dbReference>
<dbReference type="NCBIfam" id="TIGR00436">
    <property type="entry name" value="era"/>
    <property type="match status" value="1"/>
</dbReference>
<keyword evidence="6" id="KW-0699">rRNA-binding</keyword>
<dbReference type="InterPro" id="IPR027417">
    <property type="entry name" value="P-loop_NTPase"/>
</dbReference>
<dbReference type="AlphaFoldDB" id="A0A965GDA6"/>
<dbReference type="PROSITE" id="PS51713">
    <property type="entry name" value="G_ERA"/>
    <property type="match status" value="1"/>
</dbReference>
<dbReference type="Gene3D" id="3.30.300.20">
    <property type="match status" value="1"/>
</dbReference>
<evidence type="ECO:0000256" key="6">
    <source>
        <dbReference type="HAMAP-Rule" id="MF_00367"/>
    </source>
</evidence>
<comment type="subcellular location">
    <subcellularLocation>
        <location evidence="6">Cytoplasm</location>
    </subcellularLocation>
    <subcellularLocation>
        <location evidence="6">Cell membrane</location>
        <topology evidence="6">Peripheral membrane protein</topology>
    </subcellularLocation>
</comment>
<feature type="domain" description="Era-type G" evidence="8">
    <location>
        <begin position="7"/>
        <end position="173"/>
    </location>
</feature>
<comment type="caution">
    <text evidence="9">The sequence shown here is derived from an EMBL/GenBank/DDBJ whole genome shotgun (WGS) entry which is preliminary data.</text>
</comment>
<keyword evidence="6" id="KW-0690">Ribosome biogenesis</keyword>
<dbReference type="CDD" id="cd22534">
    <property type="entry name" value="KH-II_Era"/>
    <property type="match status" value="1"/>
</dbReference>
<dbReference type="Pfam" id="PF01926">
    <property type="entry name" value="MMR_HSR1"/>
    <property type="match status" value="1"/>
</dbReference>
<dbReference type="Pfam" id="PF07650">
    <property type="entry name" value="KH_2"/>
    <property type="match status" value="1"/>
</dbReference>
<dbReference type="InterPro" id="IPR015946">
    <property type="entry name" value="KH_dom-like_a/b"/>
</dbReference>
<dbReference type="GO" id="GO:0003924">
    <property type="term" value="F:GTPase activity"/>
    <property type="evidence" value="ECO:0007669"/>
    <property type="project" value="UniProtKB-UniRule"/>
</dbReference>
<dbReference type="PANTHER" id="PTHR42698">
    <property type="entry name" value="GTPASE ERA"/>
    <property type="match status" value="1"/>
</dbReference>
<comment type="function">
    <text evidence="6">An essential GTPase that binds both GDP and GTP, with rapid nucleotide exchange. Plays a role in 16S rRNA processing and 30S ribosomal subunit biogenesis and possibly also in cell cycle regulation and energy metabolism.</text>
</comment>
<evidence type="ECO:0000256" key="3">
    <source>
        <dbReference type="ARBA" id="ARBA00022741"/>
    </source>
</evidence>
<dbReference type="Proteomes" id="UP000740727">
    <property type="component" value="Unassembled WGS sequence"/>
</dbReference>